<feature type="signal peptide" evidence="1">
    <location>
        <begin position="1"/>
        <end position="36"/>
    </location>
</feature>
<dbReference type="InterPro" id="IPR011249">
    <property type="entry name" value="Metalloenz_LuxS/M16"/>
</dbReference>
<feature type="chain" id="PRO_5002873260" evidence="1">
    <location>
        <begin position="37"/>
        <end position="494"/>
    </location>
</feature>
<dbReference type="EMBL" id="CP001344">
    <property type="protein sequence ID" value="ACL45098.1"/>
    <property type="molecule type" value="Genomic_DNA"/>
</dbReference>
<dbReference type="OrthoDB" id="9811314at2"/>
<protein>
    <submittedName>
        <fullName evidence="4">Peptidase M16 domain protein</fullName>
    </submittedName>
</protein>
<dbReference type="InterPro" id="IPR011765">
    <property type="entry name" value="Pept_M16_N"/>
</dbReference>
<dbReference type="Pfam" id="PF00675">
    <property type="entry name" value="Peptidase_M16"/>
    <property type="match status" value="1"/>
</dbReference>
<dbReference type="InterPro" id="IPR050361">
    <property type="entry name" value="MPP/UQCRC_Complex"/>
</dbReference>
<dbReference type="GO" id="GO:0046872">
    <property type="term" value="F:metal ion binding"/>
    <property type="evidence" value="ECO:0007669"/>
    <property type="project" value="InterPro"/>
</dbReference>
<dbReference type="eggNOG" id="COG0612">
    <property type="taxonomic scope" value="Bacteria"/>
</dbReference>
<keyword evidence="1" id="KW-0732">Signal</keyword>
<dbReference type="PANTHER" id="PTHR11851">
    <property type="entry name" value="METALLOPROTEASE"/>
    <property type="match status" value="1"/>
</dbReference>
<name>B8HKA7_CYAP4</name>
<reference evidence="4" key="1">
    <citation type="submission" date="2009-01" db="EMBL/GenBank/DDBJ databases">
        <title>Complete sequence of chromosome Cyanothece sp. PCC 7425.</title>
        <authorList>
            <consortium name="US DOE Joint Genome Institute"/>
            <person name="Lucas S."/>
            <person name="Copeland A."/>
            <person name="Lapidus A."/>
            <person name="Glavina del Rio T."/>
            <person name="Dalin E."/>
            <person name="Tice H."/>
            <person name="Bruce D."/>
            <person name="Goodwin L."/>
            <person name="Pitluck S."/>
            <person name="Sims D."/>
            <person name="Meineke L."/>
            <person name="Brettin T."/>
            <person name="Detter J.C."/>
            <person name="Han C."/>
            <person name="Larimer F."/>
            <person name="Land M."/>
            <person name="Hauser L."/>
            <person name="Kyrpides N."/>
            <person name="Ovchinnikova G."/>
            <person name="Liberton M."/>
            <person name="Stoeckel J."/>
            <person name="Banerjee A."/>
            <person name="Singh A."/>
            <person name="Page L."/>
            <person name="Sato H."/>
            <person name="Zhao L."/>
            <person name="Sherman L."/>
            <person name="Pakrasi H."/>
            <person name="Richardson P."/>
        </authorList>
    </citation>
    <scope>NUCLEOTIDE SEQUENCE</scope>
    <source>
        <strain evidence="4">PCC 7425</strain>
    </source>
</reference>
<feature type="domain" description="Peptidase M16 C-terminal" evidence="3">
    <location>
        <begin position="221"/>
        <end position="398"/>
    </location>
</feature>
<evidence type="ECO:0000259" key="3">
    <source>
        <dbReference type="Pfam" id="PF05193"/>
    </source>
</evidence>
<evidence type="ECO:0000313" key="4">
    <source>
        <dbReference type="EMBL" id="ACL45098.1"/>
    </source>
</evidence>
<dbReference type="STRING" id="395961.Cyan7425_2752"/>
<dbReference type="InterPro" id="IPR007863">
    <property type="entry name" value="Peptidase_M16_C"/>
</dbReference>
<dbReference type="Pfam" id="PF05193">
    <property type="entry name" value="Peptidase_M16_C"/>
    <property type="match status" value="1"/>
</dbReference>
<feature type="domain" description="Peptidase M16 N-terminal" evidence="2">
    <location>
        <begin position="79"/>
        <end position="195"/>
    </location>
</feature>
<sequence length="494" mass="55064">MTSLGMKLFFWKKRFLPFIFCLFTFIFILAISPARAATAKHYTELTFPALPEVSVPPYNRFQLPNGLTVYLMEDHEWPVVSGMALIRTGDRFEPADKVGLAGIMGDVLRSGGTQSHPAAQLNQLLEQRAAAIESGMGTTSAAVNFSALSEDLPDVFHWFAEVLQEPAFAQDKVELEKTQRTGAIARRNDDPETITSREFYKLIYGENSPYARIEEYQTLANISQTDLVSFYQQYFHPNRIILGIVGDFETAKMRSLVQQEFGNWPNGKVSPLPPLPAVAQANPSGVFLVNQPQLSQSYVQLGQLGIQLNNPDVFPLYVMNGVLNGFGGRLFNQVRSRQGLAYSVYALWSPEFDYPGVFVAGGQTRSQTTVPFIQSVKTELNKLRTAPVTAAELAYAKDSILNSFVFNFQDPAQTLSRLMRYEYFGYPSDFIFRYQRGVKATTAAEVQRVANQYLKPEQIVTLVVGNTTAIEPPLTTLQASVTPVDITIPQPSQS</sequence>
<proteinExistence type="predicted"/>
<accession>B8HKA7</accession>
<dbReference type="KEGG" id="cyn:Cyan7425_2752"/>
<dbReference type="HOGENOM" id="CLU_009902_6_1_3"/>
<dbReference type="PANTHER" id="PTHR11851:SF225">
    <property type="entry name" value="NON-PEPTIDASE HOMOLOG YMXG"/>
    <property type="match status" value="1"/>
</dbReference>
<organism evidence="4">
    <name type="scientific">Cyanothece sp. (strain PCC 7425 / ATCC 29141)</name>
    <dbReference type="NCBI Taxonomy" id="395961"/>
    <lineage>
        <taxon>Bacteria</taxon>
        <taxon>Bacillati</taxon>
        <taxon>Cyanobacteriota</taxon>
        <taxon>Cyanophyceae</taxon>
        <taxon>Gomontiellales</taxon>
        <taxon>Cyanothecaceae</taxon>
        <taxon>Cyanothece</taxon>
    </lineage>
</organism>
<dbReference type="SUPFAM" id="SSF63411">
    <property type="entry name" value="LuxS/MPP-like metallohydrolase"/>
    <property type="match status" value="2"/>
</dbReference>
<gene>
    <name evidence="4" type="ordered locus">Cyan7425_2752</name>
</gene>
<evidence type="ECO:0000259" key="2">
    <source>
        <dbReference type="Pfam" id="PF00675"/>
    </source>
</evidence>
<dbReference type="AlphaFoldDB" id="B8HKA7"/>
<dbReference type="Gene3D" id="3.30.830.10">
    <property type="entry name" value="Metalloenzyme, LuxS/M16 peptidase-like"/>
    <property type="match status" value="2"/>
</dbReference>
<evidence type="ECO:0000256" key="1">
    <source>
        <dbReference type="SAM" id="SignalP"/>
    </source>
</evidence>